<keyword evidence="2" id="KW-0328">Glycosyltransferase</keyword>
<evidence type="ECO:0000256" key="1">
    <source>
        <dbReference type="ARBA" id="ARBA00009481"/>
    </source>
</evidence>
<dbReference type="Pfam" id="PF13439">
    <property type="entry name" value="Glyco_transf_4"/>
    <property type="match status" value="1"/>
</dbReference>
<dbReference type="Gene3D" id="3.40.50.2000">
    <property type="entry name" value="Glycogen Phosphorylase B"/>
    <property type="match status" value="2"/>
</dbReference>
<dbReference type="SUPFAM" id="SSF53756">
    <property type="entry name" value="UDP-Glycosyltransferase/glycogen phosphorylase"/>
    <property type="match status" value="1"/>
</dbReference>
<feature type="domain" description="Glycosyl transferase family 1" evidence="4">
    <location>
        <begin position="179"/>
        <end position="334"/>
    </location>
</feature>
<evidence type="ECO:0000313" key="7">
    <source>
        <dbReference type="Proteomes" id="UP000199758"/>
    </source>
</evidence>
<dbReference type="STRING" id="490188.SAMN04488068_2008"/>
<comment type="similarity">
    <text evidence="1">Belongs to the glycosyltransferase group 1 family. Glycosyltransferase 4 subfamily.</text>
</comment>
<evidence type="ECO:0000259" key="5">
    <source>
        <dbReference type="Pfam" id="PF13439"/>
    </source>
</evidence>
<evidence type="ECO:0000256" key="3">
    <source>
        <dbReference type="ARBA" id="ARBA00022679"/>
    </source>
</evidence>
<dbReference type="AlphaFoldDB" id="A0A1M5P4T5"/>
<reference evidence="6 7" key="1">
    <citation type="submission" date="2016-11" db="EMBL/GenBank/DDBJ databases">
        <authorList>
            <person name="Jaros S."/>
            <person name="Januszkiewicz K."/>
            <person name="Wedrychowicz H."/>
        </authorList>
    </citation>
    <scope>NUCLEOTIDE SEQUENCE [LARGE SCALE GENOMIC DNA]</scope>
    <source>
        <strain evidence="6 7">CGMCC 1.7049</strain>
    </source>
</reference>
<evidence type="ECO:0000259" key="4">
    <source>
        <dbReference type="Pfam" id="PF00534"/>
    </source>
</evidence>
<dbReference type="PANTHER" id="PTHR12526:SF640">
    <property type="entry name" value="COLANIC ACID BIOSYNTHESIS GLYCOSYLTRANSFERASE WCAL-RELATED"/>
    <property type="match status" value="1"/>
</dbReference>
<dbReference type="Proteomes" id="UP000199758">
    <property type="component" value="Unassembled WGS sequence"/>
</dbReference>
<dbReference type="EMBL" id="FQWZ01000004">
    <property type="protein sequence ID" value="SHG96429.1"/>
    <property type="molecule type" value="Genomic_DNA"/>
</dbReference>
<dbReference type="CDD" id="cd03811">
    <property type="entry name" value="GT4_GT28_WabH-like"/>
    <property type="match status" value="1"/>
</dbReference>
<gene>
    <name evidence="6" type="ORF">SAMN04488068_2008</name>
</gene>
<accession>A0A1M5P4T5</accession>
<sequence>MRIVYLINGFNGGGAALPVADVVGALQALGHQVEVVALMRQDGRAEPRLREAGVRYRILGPERLGLRSALRLLRYLRANPPDLLWTSLARATLLGQLIGGLLRIPVISWQHNAWLKPINVALMRRTRALTRLWVADSVAVRDWAIQRLGLDPARFLVWPLFVADPAAAPAQPWPGKGAFRIGSLGRLHPNKRYDLLIRAMARLTQKAPTVAGGIQLVIAGSGPEHDRLQALARQLGVDNVEFIGFVDDPGALLAGLHGYVQPSRNEGLCLAAHEALQAGLPVIATPVGQMAISVVDGVNGWQVPVDDIEALADALLAMASDPDRAAQRGAAARADVLERYSRQRFEQTAAEILRRL</sequence>
<dbReference type="GO" id="GO:0016757">
    <property type="term" value="F:glycosyltransferase activity"/>
    <property type="evidence" value="ECO:0007669"/>
    <property type="project" value="UniProtKB-KW"/>
</dbReference>
<dbReference type="InterPro" id="IPR028098">
    <property type="entry name" value="Glyco_trans_4-like_N"/>
</dbReference>
<dbReference type="GO" id="GO:1901135">
    <property type="term" value="P:carbohydrate derivative metabolic process"/>
    <property type="evidence" value="ECO:0007669"/>
    <property type="project" value="UniProtKB-ARBA"/>
</dbReference>
<proteinExistence type="inferred from homology"/>
<dbReference type="OrthoDB" id="9062832at2"/>
<dbReference type="PANTHER" id="PTHR12526">
    <property type="entry name" value="GLYCOSYLTRANSFERASE"/>
    <property type="match status" value="1"/>
</dbReference>
<organism evidence="6 7">
    <name type="scientific">Hydrocarboniphaga daqingensis</name>
    <dbReference type="NCBI Taxonomy" id="490188"/>
    <lineage>
        <taxon>Bacteria</taxon>
        <taxon>Pseudomonadati</taxon>
        <taxon>Pseudomonadota</taxon>
        <taxon>Gammaproteobacteria</taxon>
        <taxon>Nevskiales</taxon>
        <taxon>Nevskiaceae</taxon>
        <taxon>Hydrocarboniphaga</taxon>
    </lineage>
</organism>
<protein>
    <submittedName>
        <fullName evidence="6">Glycosyltransferase involved in cell wall bisynthesis</fullName>
    </submittedName>
</protein>
<keyword evidence="3 6" id="KW-0808">Transferase</keyword>
<keyword evidence="7" id="KW-1185">Reference proteome</keyword>
<dbReference type="InterPro" id="IPR001296">
    <property type="entry name" value="Glyco_trans_1"/>
</dbReference>
<feature type="domain" description="Glycosyltransferase subfamily 4-like N-terminal" evidence="5">
    <location>
        <begin position="13"/>
        <end position="162"/>
    </location>
</feature>
<evidence type="ECO:0000313" key="6">
    <source>
        <dbReference type="EMBL" id="SHG96429.1"/>
    </source>
</evidence>
<dbReference type="RefSeq" id="WP_072897070.1">
    <property type="nucleotide sequence ID" value="NZ_FQWZ01000004.1"/>
</dbReference>
<evidence type="ECO:0000256" key="2">
    <source>
        <dbReference type="ARBA" id="ARBA00022676"/>
    </source>
</evidence>
<name>A0A1M5P4T5_9GAMM</name>
<dbReference type="Pfam" id="PF00534">
    <property type="entry name" value="Glycos_transf_1"/>
    <property type="match status" value="1"/>
</dbReference>